<dbReference type="RefSeq" id="WP_173082347.1">
    <property type="nucleotide sequence ID" value="NZ_BLTE01000004.1"/>
</dbReference>
<accession>A0A6V8LST2</accession>
<dbReference type="InterPro" id="IPR009908">
    <property type="entry name" value="Methylamine_util_MauE"/>
</dbReference>
<evidence type="ECO:0000256" key="1">
    <source>
        <dbReference type="ARBA" id="ARBA00004141"/>
    </source>
</evidence>
<evidence type="ECO:0000256" key="5">
    <source>
        <dbReference type="SAM" id="Phobius"/>
    </source>
</evidence>
<protein>
    <recommendedName>
        <fullName evidence="6">Methylamine utilisation protein MauE domain-containing protein</fullName>
    </recommendedName>
</protein>
<dbReference type="AlphaFoldDB" id="A0A6V8LST2"/>
<comment type="subcellular location">
    <subcellularLocation>
        <location evidence="1">Membrane</location>
        <topology evidence="1">Multi-pass membrane protein</topology>
    </subcellularLocation>
</comment>
<organism evidence="7 8">
    <name type="scientific">Fundidesulfovibrio magnetotacticus</name>
    <dbReference type="NCBI Taxonomy" id="2730080"/>
    <lineage>
        <taxon>Bacteria</taxon>
        <taxon>Pseudomonadati</taxon>
        <taxon>Thermodesulfobacteriota</taxon>
        <taxon>Desulfovibrionia</taxon>
        <taxon>Desulfovibrionales</taxon>
        <taxon>Desulfovibrionaceae</taxon>
        <taxon>Fundidesulfovibrio</taxon>
    </lineage>
</organism>
<keyword evidence="3 5" id="KW-1133">Transmembrane helix</keyword>
<gene>
    <name evidence="7" type="ORF">NNJEOMEG_01210</name>
</gene>
<evidence type="ECO:0000259" key="6">
    <source>
        <dbReference type="Pfam" id="PF07291"/>
    </source>
</evidence>
<feature type="transmembrane region" description="Helical" evidence="5">
    <location>
        <begin position="97"/>
        <end position="114"/>
    </location>
</feature>
<dbReference type="EMBL" id="BLTE01000004">
    <property type="protein sequence ID" value="GFK93378.1"/>
    <property type="molecule type" value="Genomic_DNA"/>
</dbReference>
<feature type="transmembrane region" description="Helical" evidence="5">
    <location>
        <begin position="65"/>
        <end position="85"/>
    </location>
</feature>
<keyword evidence="8" id="KW-1185">Reference proteome</keyword>
<name>A0A6V8LST2_9BACT</name>
<evidence type="ECO:0000256" key="3">
    <source>
        <dbReference type="ARBA" id="ARBA00022989"/>
    </source>
</evidence>
<evidence type="ECO:0000256" key="4">
    <source>
        <dbReference type="ARBA" id="ARBA00023136"/>
    </source>
</evidence>
<evidence type="ECO:0000313" key="7">
    <source>
        <dbReference type="EMBL" id="GFK93378.1"/>
    </source>
</evidence>
<reference evidence="7 8" key="1">
    <citation type="submission" date="2020-04" db="EMBL/GenBank/DDBJ databases">
        <authorList>
            <consortium name="Desulfovibrio sp. FSS-1 genome sequencing consortium"/>
            <person name="Shimoshige H."/>
            <person name="Kobayashi H."/>
            <person name="Maekawa T."/>
        </authorList>
    </citation>
    <scope>NUCLEOTIDE SEQUENCE [LARGE SCALE GENOMIC DNA]</scope>
    <source>
        <strain evidence="7 8">SIID29052-01</strain>
    </source>
</reference>
<dbReference type="Pfam" id="PF07291">
    <property type="entry name" value="MauE"/>
    <property type="match status" value="1"/>
</dbReference>
<reference evidence="7 8" key="2">
    <citation type="submission" date="2020-05" db="EMBL/GenBank/DDBJ databases">
        <title>Draft genome sequence of Desulfovibrio sp. strainFSS-1.</title>
        <authorList>
            <person name="Shimoshige H."/>
            <person name="Kobayashi H."/>
            <person name="Maekawa T."/>
        </authorList>
    </citation>
    <scope>NUCLEOTIDE SEQUENCE [LARGE SCALE GENOMIC DNA]</scope>
    <source>
        <strain evidence="7 8">SIID29052-01</strain>
    </source>
</reference>
<sequence>MDAGTCRSNTGATPHPVRAGLGEWADRIVRAGLALAFLAAGAVKLGNPEVFAVTVRAFGILPDALVGPLSVALPCLEVAAAVLLLLDMRWGLELTTALLLVFVAVLVHALRMGLDIDCGCYGPSDPEREAFGSIRQALWRDGAMLAAAAFLFWRGRRARRATGTPA</sequence>
<dbReference type="GO" id="GO:0030416">
    <property type="term" value="P:methylamine metabolic process"/>
    <property type="evidence" value="ECO:0007669"/>
    <property type="project" value="InterPro"/>
</dbReference>
<comment type="caution">
    <text evidence="7">The sequence shown here is derived from an EMBL/GenBank/DDBJ whole genome shotgun (WGS) entry which is preliminary data.</text>
</comment>
<dbReference type="Proteomes" id="UP000494245">
    <property type="component" value="Unassembled WGS sequence"/>
</dbReference>
<feature type="transmembrane region" description="Helical" evidence="5">
    <location>
        <begin position="28"/>
        <end position="45"/>
    </location>
</feature>
<keyword evidence="4 5" id="KW-0472">Membrane</keyword>
<evidence type="ECO:0000256" key="2">
    <source>
        <dbReference type="ARBA" id="ARBA00022692"/>
    </source>
</evidence>
<dbReference type="GO" id="GO:0016020">
    <property type="term" value="C:membrane"/>
    <property type="evidence" value="ECO:0007669"/>
    <property type="project" value="UniProtKB-SubCell"/>
</dbReference>
<feature type="transmembrane region" description="Helical" evidence="5">
    <location>
        <begin position="134"/>
        <end position="153"/>
    </location>
</feature>
<feature type="domain" description="Methylamine utilisation protein MauE" evidence="6">
    <location>
        <begin position="24"/>
        <end position="153"/>
    </location>
</feature>
<evidence type="ECO:0000313" key="8">
    <source>
        <dbReference type="Proteomes" id="UP000494245"/>
    </source>
</evidence>
<proteinExistence type="predicted"/>
<dbReference type="UniPathway" id="UPA00895"/>
<keyword evidence="2 5" id="KW-0812">Transmembrane</keyword>